<organism evidence="1 2">
    <name type="scientific">Hypsizygus marmoreus</name>
    <name type="common">White beech mushroom</name>
    <name type="synonym">Agaricus marmoreus</name>
    <dbReference type="NCBI Taxonomy" id="39966"/>
    <lineage>
        <taxon>Eukaryota</taxon>
        <taxon>Fungi</taxon>
        <taxon>Dikarya</taxon>
        <taxon>Basidiomycota</taxon>
        <taxon>Agaricomycotina</taxon>
        <taxon>Agaricomycetes</taxon>
        <taxon>Agaricomycetidae</taxon>
        <taxon>Agaricales</taxon>
        <taxon>Tricholomatineae</taxon>
        <taxon>Lyophyllaceae</taxon>
        <taxon>Hypsizygus</taxon>
    </lineage>
</organism>
<sequence>MVQLVEDVILKVFTSCDIYSTLAASQASRYFHTLVFSKQVWSAHISDLRRRFFIDLPHGTRLDDYSTDGLVNLVKRIVDGPSSWMASTDSSSNYPSPTITRQIILKPNIRRGPGILNWENQIQLLPGGAFVFYNNWGKLECWAVEMNNLTWSYRPNRRIDAFAVDVADEGRSALIIIDLRTGTSRRLIDEHAPDIGNSFNLLRLQGDYAIARGYSSQRVMLFKLSTVTVRTFHAPEDNDMDLVSGNLIMVSPDSKRFHKVLDLRLWRMDTLLGVQDGVWLSAIGPQVATSIKLMKSSCDVVFRLAAHLSPLRSGHSVVWVLAYSLNPTFTLIRKYYISHIALDPLTMRCTNSCSLKGVVNGIPGHFLRISYAGYADTSGLYSLANPETKKMYVPLDDRGEYVDLSAYSGALTYATNESLVVNYYK</sequence>
<dbReference type="OrthoDB" id="3051145at2759"/>
<name>A0A369K9Y8_HYPMA</name>
<evidence type="ECO:0000313" key="2">
    <source>
        <dbReference type="Proteomes" id="UP000076154"/>
    </source>
</evidence>
<dbReference type="EMBL" id="LUEZ02000005">
    <property type="protein sequence ID" value="RDB30392.1"/>
    <property type="molecule type" value="Genomic_DNA"/>
</dbReference>
<dbReference type="InterPro" id="IPR011047">
    <property type="entry name" value="Quinoprotein_ADH-like_sf"/>
</dbReference>
<dbReference type="SUPFAM" id="SSF50998">
    <property type="entry name" value="Quinoprotein alcohol dehydrogenase-like"/>
    <property type="match status" value="1"/>
</dbReference>
<dbReference type="SUPFAM" id="SSF81383">
    <property type="entry name" value="F-box domain"/>
    <property type="match status" value="1"/>
</dbReference>
<reference evidence="1" key="1">
    <citation type="submission" date="2018-04" db="EMBL/GenBank/DDBJ databases">
        <title>Whole genome sequencing of Hypsizygus marmoreus.</title>
        <authorList>
            <person name="Choi I.-G."/>
            <person name="Min B."/>
            <person name="Kim J.-G."/>
            <person name="Kim S."/>
            <person name="Oh Y.-L."/>
            <person name="Kong W.-S."/>
            <person name="Park H."/>
            <person name="Jeong J."/>
            <person name="Song E.-S."/>
        </authorList>
    </citation>
    <scope>NUCLEOTIDE SEQUENCE [LARGE SCALE GENOMIC DNA]</scope>
    <source>
        <strain evidence="1">51987-8</strain>
    </source>
</reference>
<dbReference type="Proteomes" id="UP000076154">
    <property type="component" value="Unassembled WGS sequence"/>
</dbReference>
<proteinExistence type="predicted"/>
<gene>
    <name evidence="1" type="ORF">Hypma_006994</name>
</gene>
<dbReference type="InParanoid" id="A0A369K9Y8"/>
<comment type="caution">
    <text evidence="1">The sequence shown here is derived from an EMBL/GenBank/DDBJ whole genome shotgun (WGS) entry which is preliminary data.</text>
</comment>
<keyword evidence="2" id="KW-1185">Reference proteome</keyword>
<evidence type="ECO:0008006" key="3">
    <source>
        <dbReference type="Google" id="ProtNLM"/>
    </source>
</evidence>
<protein>
    <recommendedName>
        <fullName evidence="3">F-box domain-containing protein</fullName>
    </recommendedName>
</protein>
<accession>A0A369K9Y8</accession>
<dbReference type="InterPro" id="IPR036047">
    <property type="entry name" value="F-box-like_dom_sf"/>
</dbReference>
<dbReference type="AlphaFoldDB" id="A0A369K9Y8"/>
<evidence type="ECO:0000313" key="1">
    <source>
        <dbReference type="EMBL" id="RDB30392.1"/>
    </source>
</evidence>